<dbReference type="RefSeq" id="WP_219202284.1">
    <property type="nucleotide sequence ID" value="NZ_JAHWQX010000003.1"/>
</dbReference>
<evidence type="ECO:0000313" key="4">
    <source>
        <dbReference type="Proteomes" id="UP001430804"/>
    </source>
</evidence>
<accession>A0ABS6WTF5</accession>
<dbReference type="EMBL" id="JAHWQX010000003">
    <property type="protein sequence ID" value="MBW3098339.1"/>
    <property type="molecule type" value="Genomic_DNA"/>
</dbReference>
<proteinExistence type="predicted"/>
<feature type="signal peptide" evidence="2">
    <location>
        <begin position="1"/>
        <end position="24"/>
    </location>
</feature>
<comment type="caution">
    <text evidence="3">The sequence shown here is derived from an EMBL/GenBank/DDBJ whole genome shotgun (WGS) entry which is preliminary data.</text>
</comment>
<protein>
    <submittedName>
        <fullName evidence="3">Uncharacterized protein</fullName>
    </submittedName>
</protein>
<keyword evidence="4" id="KW-1185">Reference proteome</keyword>
<feature type="chain" id="PRO_5046739728" evidence="2">
    <location>
        <begin position="25"/>
        <end position="79"/>
    </location>
</feature>
<keyword evidence="2" id="KW-0732">Signal</keyword>
<feature type="compositionally biased region" description="Basic and acidic residues" evidence="1">
    <location>
        <begin position="68"/>
        <end position="79"/>
    </location>
</feature>
<feature type="region of interest" description="Disordered" evidence="1">
    <location>
        <begin position="58"/>
        <end position="79"/>
    </location>
</feature>
<reference evidence="3" key="1">
    <citation type="submission" date="2021-07" db="EMBL/GenBank/DDBJ databases">
        <title>Pseudohoeflea marina sp. nov. a polyhydroxyalcanoate-producing bacterium.</title>
        <authorList>
            <person name="Zheng W."/>
            <person name="Yu S."/>
            <person name="Huang Y."/>
        </authorList>
    </citation>
    <scope>NUCLEOTIDE SEQUENCE</scope>
    <source>
        <strain evidence="3">DP4N28-3</strain>
    </source>
</reference>
<organism evidence="3 4">
    <name type="scientific">Pseudohoeflea coraliihabitans</name>
    <dbReference type="NCBI Taxonomy" id="2860393"/>
    <lineage>
        <taxon>Bacteria</taxon>
        <taxon>Pseudomonadati</taxon>
        <taxon>Pseudomonadota</taxon>
        <taxon>Alphaproteobacteria</taxon>
        <taxon>Hyphomicrobiales</taxon>
        <taxon>Rhizobiaceae</taxon>
        <taxon>Pseudohoeflea</taxon>
    </lineage>
</organism>
<dbReference type="Proteomes" id="UP001430804">
    <property type="component" value="Unassembled WGS sequence"/>
</dbReference>
<gene>
    <name evidence="3" type="ORF">KY465_13720</name>
</gene>
<evidence type="ECO:0000256" key="2">
    <source>
        <dbReference type="SAM" id="SignalP"/>
    </source>
</evidence>
<evidence type="ECO:0000313" key="3">
    <source>
        <dbReference type="EMBL" id="MBW3098339.1"/>
    </source>
</evidence>
<name>A0ABS6WTF5_9HYPH</name>
<evidence type="ECO:0000256" key="1">
    <source>
        <dbReference type="SAM" id="MobiDB-lite"/>
    </source>
</evidence>
<sequence>MQSRYSRIAFALVGVTMLSTPASAKIYNVQFAGKVVQVDCPEDPAGHTLTWVNQNCTGVRTSQNEPAQMRKADTKRQSQ</sequence>